<dbReference type="SMART" id="SM00642">
    <property type="entry name" value="Aamy"/>
    <property type="match status" value="1"/>
</dbReference>
<dbReference type="PANTHER" id="PTHR10357:SF213">
    <property type="entry name" value="ALPHA AMYLASE CATALYTIC REGION"/>
    <property type="match status" value="1"/>
</dbReference>
<comment type="caution">
    <text evidence="2">The sequence shown here is derived from an EMBL/GenBank/DDBJ whole genome shotgun (WGS) entry which is preliminary data.</text>
</comment>
<dbReference type="Gene3D" id="3.90.400.10">
    <property type="entry name" value="Oligo-1,6-glucosidase, Domain 2"/>
    <property type="match status" value="1"/>
</dbReference>
<dbReference type="AlphaFoldDB" id="A0A420EB93"/>
<sequence length="647" mass="73946">MLTFAQGHKALHQVLNTIELPKLSKKDEAIFLKRLEQHFPKLAQNLYELYGDHYDFFLHLQQLVFTLASNFSNRKLALKKRDNERLADPTWYRSEQMLGMAVYVDLFAGDLKKLKTKIPYLQQLGVNYLHLMPLYLCPEGDSDGGYAVSDYRKVDPRLGNEKDLIALANALREAGISLVLDFVFNHTSNEHQWATAAIAGDPQMQDFYYFFENQHEVEEYNQTCREIFPSVRRGSFTYIPKVKKWVWTTFNNFQWDLNYSNPAVFTAITDEMLFLANIGCEGLRLDALAFVWKEKWTSCENLPKAHTLIECFSTCLKIVAPSVVFKSEAIVHPDEVAKYIGKEQCQLSYNPLQMALLWESLATRETKLLSASLKKSFEISQDCTWVNYIRCHDDIGWTFDDDVAQNLGIDGQDHRRFLNQFYTGRFEGSFAQGVPFQENPSTGDCRVCGSLAALSGLESAVESNNKIEMGLALKRIRLLNSINLSIGGIPLIYQGDELGMFNDHSYLEDPYKKDDSRWVNRPQITDSDIAEAQSGSGVQAQVYQDLKQMVSIRQANPVFGQARTQILDTYRSNLFAYARIANNGDKLLAICNFSEHQRRIPASICDILAAEKVVDLLTEKQINQYGDIELKGYDVLWLKTEENQLKA</sequence>
<dbReference type="InterPro" id="IPR044077">
    <property type="entry name" value="Amylosucrase"/>
</dbReference>
<reference evidence="2 3" key="1">
    <citation type="submission" date="2018-09" db="EMBL/GenBank/DDBJ databases">
        <authorList>
            <person name="Wang Z."/>
        </authorList>
    </citation>
    <scope>NUCLEOTIDE SEQUENCE [LARGE SCALE GENOMIC DNA]</scope>
    <source>
        <strain evidence="2 3">ALS 81</strain>
    </source>
</reference>
<dbReference type="InterPro" id="IPR013780">
    <property type="entry name" value="Glyco_hydro_b"/>
</dbReference>
<dbReference type="RefSeq" id="WP_120355184.1">
    <property type="nucleotide sequence ID" value="NZ_RAQO01000006.1"/>
</dbReference>
<dbReference type="Gene3D" id="1.10.1740.10">
    <property type="match status" value="1"/>
</dbReference>
<dbReference type="Gene3D" id="3.20.20.80">
    <property type="entry name" value="Glycosidases"/>
    <property type="match status" value="1"/>
</dbReference>
<dbReference type="GO" id="GO:0005975">
    <property type="term" value="P:carbohydrate metabolic process"/>
    <property type="evidence" value="ECO:0007669"/>
    <property type="project" value="InterPro"/>
</dbReference>
<dbReference type="GO" id="GO:0047669">
    <property type="term" value="F:amylosucrase activity"/>
    <property type="evidence" value="ECO:0007669"/>
    <property type="project" value="InterPro"/>
</dbReference>
<keyword evidence="3" id="KW-1185">Reference proteome</keyword>
<protein>
    <submittedName>
        <fullName evidence="2">Amylosucrase</fullName>
    </submittedName>
</protein>
<dbReference type="PANTHER" id="PTHR10357">
    <property type="entry name" value="ALPHA-AMYLASE FAMILY MEMBER"/>
    <property type="match status" value="1"/>
</dbReference>
<dbReference type="Gene3D" id="2.60.40.1180">
    <property type="entry name" value="Golgi alpha-mannosidase II"/>
    <property type="match status" value="1"/>
</dbReference>
<dbReference type="InterPro" id="IPR017853">
    <property type="entry name" value="GH"/>
</dbReference>
<dbReference type="SUPFAM" id="SSF51011">
    <property type="entry name" value="Glycosyl hydrolase domain"/>
    <property type="match status" value="1"/>
</dbReference>
<evidence type="ECO:0000313" key="2">
    <source>
        <dbReference type="EMBL" id="RKF17958.1"/>
    </source>
</evidence>
<dbReference type="SUPFAM" id="SSF51445">
    <property type="entry name" value="(Trans)glycosidases"/>
    <property type="match status" value="1"/>
</dbReference>
<accession>A0A420EB93</accession>
<dbReference type="Proteomes" id="UP000286482">
    <property type="component" value="Unassembled WGS sequence"/>
</dbReference>
<organism evidence="2 3">
    <name type="scientific">Alginatibacterium sediminis</name>
    <dbReference type="NCBI Taxonomy" id="2164068"/>
    <lineage>
        <taxon>Bacteria</taxon>
        <taxon>Pseudomonadati</taxon>
        <taxon>Pseudomonadota</taxon>
        <taxon>Gammaproteobacteria</taxon>
        <taxon>Alteromonadales</taxon>
        <taxon>Alteromonadaceae</taxon>
        <taxon>Alginatibacterium</taxon>
    </lineage>
</organism>
<evidence type="ECO:0000259" key="1">
    <source>
        <dbReference type="SMART" id="SM00642"/>
    </source>
</evidence>
<feature type="domain" description="Glycosyl hydrolase family 13 catalytic" evidence="1">
    <location>
        <begin position="101"/>
        <end position="532"/>
    </location>
</feature>
<dbReference type="OrthoDB" id="9805159at2"/>
<dbReference type="InterPro" id="IPR045857">
    <property type="entry name" value="O16G_dom_2"/>
</dbReference>
<name>A0A420EB93_9ALTE</name>
<dbReference type="EMBL" id="RAQO01000006">
    <property type="protein sequence ID" value="RKF17958.1"/>
    <property type="molecule type" value="Genomic_DNA"/>
</dbReference>
<gene>
    <name evidence="2" type="ORF">DBZ36_11970</name>
</gene>
<dbReference type="InterPro" id="IPR006047">
    <property type="entry name" value="GH13_cat_dom"/>
</dbReference>
<dbReference type="Pfam" id="PF00128">
    <property type="entry name" value="Alpha-amylase"/>
    <property type="match status" value="1"/>
</dbReference>
<evidence type="ECO:0000313" key="3">
    <source>
        <dbReference type="Proteomes" id="UP000286482"/>
    </source>
</evidence>
<dbReference type="CDD" id="cd11324">
    <property type="entry name" value="AmyAc_Amylosucrase"/>
    <property type="match status" value="1"/>
</dbReference>
<proteinExistence type="predicted"/>